<comment type="similarity">
    <text evidence="5">Belongs to the SAT4 family.</text>
</comment>
<reference evidence="8 9" key="1">
    <citation type="journal article" date="2018" name="IMA Fungus">
        <title>IMA Genome-F 9: Draft genome sequence of Annulohypoxylon stygium, Aspergillus mulundensis, Berkeleyomyces basicola (syn. Thielaviopsis basicola), Ceratocystis smalleyi, two Cercospora beticola strains, Coleophoma cylindrospora, Fusarium fracticaudum, Phialophora cf. hyalina, and Morchella septimelata.</title>
        <authorList>
            <person name="Wingfield B.D."/>
            <person name="Bills G.F."/>
            <person name="Dong Y."/>
            <person name="Huang W."/>
            <person name="Nel W.J."/>
            <person name="Swalarsk-Parry B.S."/>
            <person name="Vaghefi N."/>
            <person name="Wilken P.M."/>
            <person name="An Z."/>
            <person name="de Beer Z.W."/>
            <person name="De Vos L."/>
            <person name="Chen L."/>
            <person name="Duong T.A."/>
            <person name="Gao Y."/>
            <person name="Hammerbacher A."/>
            <person name="Kikkert J.R."/>
            <person name="Li Y."/>
            <person name="Li H."/>
            <person name="Li K."/>
            <person name="Li Q."/>
            <person name="Liu X."/>
            <person name="Ma X."/>
            <person name="Naidoo K."/>
            <person name="Pethybridge S.J."/>
            <person name="Sun J."/>
            <person name="Steenkamp E.T."/>
            <person name="van der Nest M.A."/>
            <person name="van Wyk S."/>
            <person name="Wingfield M.J."/>
            <person name="Xiong C."/>
            <person name="Yue Q."/>
            <person name="Zhang X."/>
        </authorList>
    </citation>
    <scope>NUCLEOTIDE SEQUENCE [LARGE SCALE GENOMIC DNA]</scope>
    <source>
        <strain evidence="8 9">BP5796</strain>
    </source>
</reference>
<feature type="transmembrane region" description="Helical" evidence="6">
    <location>
        <begin position="40"/>
        <end position="64"/>
    </location>
</feature>
<feature type="transmembrane region" description="Helical" evidence="6">
    <location>
        <begin position="6"/>
        <end position="28"/>
    </location>
</feature>
<comment type="subcellular location">
    <subcellularLocation>
        <location evidence="1">Membrane</location>
        <topology evidence="1">Multi-pass membrane protein</topology>
    </subcellularLocation>
</comment>
<feature type="transmembrane region" description="Helical" evidence="6">
    <location>
        <begin position="255"/>
        <end position="275"/>
    </location>
</feature>
<dbReference type="PANTHER" id="PTHR33048:SF2">
    <property type="entry name" value="SRPK"/>
    <property type="match status" value="1"/>
</dbReference>
<dbReference type="AlphaFoldDB" id="A0A3D8R408"/>
<evidence type="ECO:0000256" key="4">
    <source>
        <dbReference type="ARBA" id="ARBA00023136"/>
    </source>
</evidence>
<dbReference type="GO" id="GO:0016020">
    <property type="term" value="C:membrane"/>
    <property type="evidence" value="ECO:0007669"/>
    <property type="project" value="UniProtKB-SubCell"/>
</dbReference>
<evidence type="ECO:0000313" key="9">
    <source>
        <dbReference type="Proteomes" id="UP000256328"/>
    </source>
</evidence>
<keyword evidence="4 6" id="KW-0472">Membrane</keyword>
<organism evidence="8 9">
    <name type="scientific">Coleophoma crateriformis</name>
    <dbReference type="NCBI Taxonomy" id="565419"/>
    <lineage>
        <taxon>Eukaryota</taxon>
        <taxon>Fungi</taxon>
        <taxon>Dikarya</taxon>
        <taxon>Ascomycota</taxon>
        <taxon>Pezizomycotina</taxon>
        <taxon>Leotiomycetes</taxon>
        <taxon>Helotiales</taxon>
        <taxon>Dermateaceae</taxon>
        <taxon>Coleophoma</taxon>
    </lineage>
</organism>
<evidence type="ECO:0000259" key="7">
    <source>
        <dbReference type="Pfam" id="PF20684"/>
    </source>
</evidence>
<feature type="transmembrane region" description="Helical" evidence="6">
    <location>
        <begin position="215"/>
        <end position="235"/>
    </location>
</feature>
<accession>A0A3D8R408</accession>
<evidence type="ECO:0000256" key="1">
    <source>
        <dbReference type="ARBA" id="ARBA00004141"/>
    </source>
</evidence>
<comment type="caution">
    <text evidence="8">The sequence shown here is derived from an EMBL/GenBank/DDBJ whole genome shotgun (WGS) entry which is preliminary data.</text>
</comment>
<dbReference type="OrthoDB" id="2988756at2759"/>
<feature type="transmembrane region" description="Helical" evidence="6">
    <location>
        <begin position="97"/>
        <end position="118"/>
    </location>
</feature>
<feature type="domain" description="Rhodopsin" evidence="7">
    <location>
        <begin position="22"/>
        <end position="272"/>
    </location>
</feature>
<keyword evidence="9" id="KW-1185">Reference proteome</keyword>
<dbReference type="Proteomes" id="UP000256328">
    <property type="component" value="Unassembled WGS sequence"/>
</dbReference>
<proteinExistence type="inferred from homology"/>
<keyword evidence="2 6" id="KW-0812">Transmembrane</keyword>
<evidence type="ECO:0000256" key="5">
    <source>
        <dbReference type="ARBA" id="ARBA00038359"/>
    </source>
</evidence>
<feature type="transmembrane region" description="Helical" evidence="6">
    <location>
        <begin position="130"/>
        <end position="152"/>
    </location>
</feature>
<evidence type="ECO:0000256" key="3">
    <source>
        <dbReference type="ARBA" id="ARBA00022989"/>
    </source>
</evidence>
<dbReference type="PANTHER" id="PTHR33048">
    <property type="entry name" value="PTH11-LIKE INTEGRAL MEMBRANE PROTEIN (AFU_ORTHOLOGUE AFUA_5G11245)"/>
    <property type="match status" value="1"/>
</dbReference>
<protein>
    <recommendedName>
        <fullName evidence="7">Rhodopsin domain-containing protein</fullName>
    </recommendedName>
</protein>
<evidence type="ECO:0000313" key="8">
    <source>
        <dbReference type="EMBL" id="RDW68661.1"/>
    </source>
</evidence>
<evidence type="ECO:0000256" key="6">
    <source>
        <dbReference type="SAM" id="Phobius"/>
    </source>
</evidence>
<dbReference type="InterPro" id="IPR052337">
    <property type="entry name" value="SAT4-like"/>
</dbReference>
<sequence>MSSTITESFVLLALGLCIIAIRTYARFVKVGIKNFQADDYLMLLAAIIYSLETATSYVVGAWWLGLANNGMTDEQRKALDPNSHEAYLRRSGSQTQLIGWSLYTLLLWTLKLCITIFYSRLTNGIHHLELRVTIAYGLIASTYIATEASILFGCSKFHKNWQIYPDPGNHCQPAVSKVDLYVTLILNVLTDFYLLTIPLPMLWQAKLSLKTKLSLLFVLSGGVFVMMAGILRVVIILQDPLRGAQKAGSWAVRETFVAVVVGNLPMIYPLIRLGCEKAGIFSRSHSTNYNRGYQEHTNVENNKCRKKSTNKTNNSMPTFLRDDSQEYIVSEGSRSHAKHGTGIQVTTDIELSSIEMKSSTHQGV</sequence>
<name>A0A3D8R408_9HELO</name>
<keyword evidence="3 6" id="KW-1133">Transmembrane helix</keyword>
<dbReference type="EMBL" id="PDLN01000013">
    <property type="protein sequence ID" value="RDW68661.1"/>
    <property type="molecule type" value="Genomic_DNA"/>
</dbReference>
<dbReference type="Pfam" id="PF20684">
    <property type="entry name" value="Fung_rhodopsin"/>
    <property type="match status" value="1"/>
</dbReference>
<dbReference type="InterPro" id="IPR049326">
    <property type="entry name" value="Rhodopsin_dom_fungi"/>
</dbReference>
<gene>
    <name evidence="8" type="ORF">BP5796_09318</name>
</gene>
<evidence type="ECO:0000256" key="2">
    <source>
        <dbReference type="ARBA" id="ARBA00022692"/>
    </source>
</evidence>
<feature type="transmembrane region" description="Helical" evidence="6">
    <location>
        <begin position="180"/>
        <end position="203"/>
    </location>
</feature>